<dbReference type="Gene3D" id="1.20.1250.20">
    <property type="entry name" value="MFS general substrate transporter like domains"/>
    <property type="match status" value="1"/>
</dbReference>
<evidence type="ECO:0000256" key="4">
    <source>
        <dbReference type="ARBA" id="ARBA00022989"/>
    </source>
</evidence>
<dbReference type="Proteomes" id="UP001226720">
    <property type="component" value="Unassembled WGS sequence"/>
</dbReference>
<evidence type="ECO:0000256" key="6">
    <source>
        <dbReference type="SAM" id="Phobius"/>
    </source>
</evidence>
<feature type="transmembrane region" description="Helical" evidence="6">
    <location>
        <begin position="100"/>
        <end position="117"/>
    </location>
</feature>
<accession>A0ABU0K789</accession>
<keyword evidence="3 6" id="KW-0812">Transmembrane</keyword>
<dbReference type="InterPro" id="IPR036259">
    <property type="entry name" value="MFS_trans_sf"/>
</dbReference>
<name>A0ABU0K789_9BACL</name>
<reference evidence="7" key="1">
    <citation type="submission" date="2023-07" db="EMBL/GenBank/DDBJ databases">
        <title>Genomic Encyclopedia of Type Strains, Phase IV (KMG-IV): sequencing the most valuable type-strain genomes for metagenomic binning, comparative biology and taxonomic classification.</title>
        <authorList>
            <person name="Goeker M."/>
        </authorList>
    </citation>
    <scope>NUCLEOTIDE SEQUENCE [LARGE SCALE GENOMIC DNA]</scope>
    <source>
        <strain evidence="7">JSM 076093</strain>
    </source>
</reference>
<evidence type="ECO:0000313" key="7">
    <source>
        <dbReference type="EMBL" id="MDQ0484510.1"/>
    </source>
</evidence>
<keyword evidence="8" id="KW-1185">Reference proteome</keyword>
<comment type="subcellular location">
    <subcellularLocation>
        <location evidence="1">Cell membrane</location>
        <topology evidence="1">Multi-pass membrane protein</topology>
    </subcellularLocation>
</comment>
<feature type="transmembrane region" description="Helical" evidence="6">
    <location>
        <begin position="9"/>
        <end position="33"/>
    </location>
</feature>
<dbReference type="PANTHER" id="PTHR23513:SF19">
    <property type="entry name" value="MAJOR FACILITATOR SUPERFAMILY (MFS) PROFILE DOMAIN-CONTAINING PROTEIN"/>
    <property type="match status" value="1"/>
</dbReference>
<dbReference type="Pfam" id="PF07690">
    <property type="entry name" value="MFS_1"/>
    <property type="match status" value="1"/>
</dbReference>
<feature type="transmembrane region" description="Helical" evidence="6">
    <location>
        <begin position="138"/>
        <end position="159"/>
    </location>
</feature>
<feature type="transmembrane region" description="Helical" evidence="6">
    <location>
        <begin position="367"/>
        <end position="386"/>
    </location>
</feature>
<feature type="transmembrane region" description="Helical" evidence="6">
    <location>
        <begin position="249"/>
        <end position="268"/>
    </location>
</feature>
<dbReference type="CDD" id="cd06173">
    <property type="entry name" value="MFS_MefA_like"/>
    <property type="match status" value="1"/>
</dbReference>
<dbReference type="SUPFAM" id="SSF103473">
    <property type="entry name" value="MFS general substrate transporter"/>
    <property type="match status" value="1"/>
</dbReference>
<sequence>MMRLRSFRFLWIGQACANTGDVLYIVALIAILYQSTESALYLSLLPFTITLARFISGMCAPLMLSHFVLKGMLVWSQGLKTFVLGILGASFLFYVPELEVVFMLAFIIAFLDGWAAPARNAMLPMIVAESELTQANSFVAVVDQTIQFGGWAVGGIIVAFTSGSFVIWLTFGLYCISTFIMAMIENASKDQKRKRKIPLLSGWQTIWKHPILRTVHIMIFLESIANVVWIAAILYIFVSDVLQKSEAWWGYLNASFFFGLIAGGLIVSRYSRLFEKHMKWILLTTSFVVSGVTMLFGSIQIAFLALALTALSGIVEQVKSIAIVTFIQKSCPKDALPEVFSAQSALISITFGCGTLLVGFLAEVVSIPFVFAFSGILLLSSALYMWKYHRHFQL</sequence>
<comment type="caution">
    <text evidence="7">The sequence shown here is derived from an EMBL/GenBank/DDBJ whole genome shotgun (WGS) entry which is preliminary data.</text>
</comment>
<evidence type="ECO:0000256" key="5">
    <source>
        <dbReference type="ARBA" id="ARBA00023136"/>
    </source>
</evidence>
<evidence type="ECO:0000256" key="3">
    <source>
        <dbReference type="ARBA" id="ARBA00022692"/>
    </source>
</evidence>
<evidence type="ECO:0000256" key="1">
    <source>
        <dbReference type="ARBA" id="ARBA00004651"/>
    </source>
</evidence>
<feature type="transmembrane region" description="Helical" evidence="6">
    <location>
        <begin position="165"/>
        <end position="184"/>
    </location>
</feature>
<keyword evidence="5 6" id="KW-0472">Membrane</keyword>
<feature type="transmembrane region" description="Helical" evidence="6">
    <location>
        <begin position="217"/>
        <end position="237"/>
    </location>
</feature>
<evidence type="ECO:0000256" key="2">
    <source>
        <dbReference type="ARBA" id="ARBA00022475"/>
    </source>
</evidence>
<feature type="transmembrane region" description="Helical" evidence="6">
    <location>
        <begin position="339"/>
        <end position="361"/>
    </location>
</feature>
<feature type="transmembrane region" description="Helical" evidence="6">
    <location>
        <begin position="280"/>
        <end position="299"/>
    </location>
</feature>
<dbReference type="EMBL" id="JAUSWM010000008">
    <property type="protein sequence ID" value="MDQ0484510.1"/>
    <property type="molecule type" value="Genomic_DNA"/>
</dbReference>
<feature type="transmembrane region" description="Helical" evidence="6">
    <location>
        <begin position="72"/>
        <end position="94"/>
    </location>
</feature>
<dbReference type="GeneID" id="301327087"/>
<protein>
    <submittedName>
        <fullName evidence="7">MFS family permease</fullName>
    </submittedName>
</protein>
<feature type="transmembrane region" description="Helical" evidence="6">
    <location>
        <begin position="39"/>
        <end position="60"/>
    </location>
</feature>
<gene>
    <name evidence="7" type="ORF">QO000_003494</name>
</gene>
<evidence type="ECO:0000313" key="8">
    <source>
        <dbReference type="Proteomes" id="UP001226720"/>
    </source>
</evidence>
<keyword evidence="4 6" id="KW-1133">Transmembrane helix</keyword>
<keyword evidence="2" id="KW-1003">Cell membrane</keyword>
<dbReference type="RefSeq" id="WP_301551562.1">
    <property type="nucleotide sequence ID" value="NZ_JAQRMZ010000004.1"/>
</dbReference>
<dbReference type="InterPro" id="IPR011701">
    <property type="entry name" value="MFS"/>
</dbReference>
<proteinExistence type="predicted"/>
<organism evidence="7 8">
    <name type="scientific">Guptibacillus hwajinpoensis</name>
    <dbReference type="NCBI Taxonomy" id="208199"/>
    <lineage>
        <taxon>Bacteria</taxon>
        <taxon>Bacillati</taxon>
        <taxon>Bacillota</taxon>
        <taxon>Bacilli</taxon>
        <taxon>Bacillales</taxon>
        <taxon>Guptibacillaceae</taxon>
        <taxon>Guptibacillus</taxon>
    </lineage>
</organism>
<dbReference type="PANTHER" id="PTHR23513">
    <property type="entry name" value="INTEGRAL MEMBRANE EFFLUX PROTEIN-RELATED"/>
    <property type="match status" value="1"/>
</dbReference>